<dbReference type="PIRSF" id="PIRSF029202">
    <property type="entry name" value="UCP029202"/>
    <property type="match status" value="1"/>
</dbReference>
<dbReference type="RefSeq" id="WP_038184294.1">
    <property type="nucleotide sequence ID" value="NZ_CAWLWA010000106.1"/>
</dbReference>
<name>A0A077QE72_XENBV</name>
<dbReference type="Proteomes" id="UP000028480">
    <property type="component" value="Unassembled WGS sequence"/>
</dbReference>
<protein>
    <recommendedName>
        <fullName evidence="2">Bacteriophage protein</fullName>
    </recommendedName>
</protein>
<dbReference type="InterPro" id="IPR020049">
    <property type="entry name" value="Major_capsid-like"/>
</dbReference>
<sequence>MFTIDKATKDSTGIFLIGELERLDQTLNLPLVSYKWSRDMPLRSDVSIADEVSSFTNTELAATGGVNPSGKNWIGKNSTAIPGISLNIDKTPQPLTLWGMEIGWTLPELASAQQAGRPIDSQKYDAMQLKFNMDVDEQVYIGDADLGMTGLLNLIQVTPRAAAASWTKNTKPDDIVADINIVLTDAWVSSGYALCPRKIGLAPELFGLLATMKVSDAGNISVLEYVKINCIAFQENGSPLEIVSIKWASKRGAGGAHRMVAYTQEEKYIRFPLVPLLNTPLEYRGLHQLTTYYGKLGQVEVPYANTIAYLDVPVA</sequence>
<dbReference type="EMBL" id="CBTB010000054">
    <property type="protein sequence ID" value="CDH31423.1"/>
    <property type="molecule type" value="Genomic_DNA"/>
</dbReference>
<dbReference type="AlphaFoldDB" id="A0A077QE72"/>
<gene>
    <name evidence="1" type="ORF">XBI1_1470009</name>
</gene>
<dbReference type="HOGENOM" id="CLU_064455_0_0_6"/>
<evidence type="ECO:0008006" key="2">
    <source>
        <dbReference type="Google" id="ProtNLM"/>
    </source>
</evidence>
<organism evidence="1">
    <name type="scientific">Xenorhabdus bovienii str. Intermedium</name>
    <dbReference type="NCBI Taxonomy" id="1379677"/>
    <lineage>
        <taxon>Bacteria</taxon>
        <taxon>Pseudomonadati</taxon>
        <taxon>Pseudomonadota</taxon>
        <taxon>Gammaproteobacteria</taxon>
        <taxon>Enterobacterales</taxon>
        <taxon>Morganellaceae</taxon>
        <taxon>Xenorhabdus</taxon>
    </lineage>
</organism>
<reference evidence="1" key="1">
    <citation type="submission" date="2013-07" db="EMBL/GenBank/DDBJ databases">
        <title>Sub-species coevolution in mutualistic symbiosis.</title>
        <authorList>
            <person name="Murfin K."/>
            <person name="Klassen J."/>
            <person name="Lee M."/>
            <person name="Forst S."/>
            <person name="Stock P."/>
            <person name="Goodrich-Blair H."/>
        </authorList>
    </citation>
    <scope>NUCLEOTIDE SEQUENCE [LARGE SCALE GENOMIC DNA]</scope>
    <source>
        <strain evidence="1">Intermedium</strain>
    </source>
</reference>
<dbReference type="Pfam" id="PF09950">
    <property type="entry name" value="Major_capside"/>
    <property type="match status" value="1"/>
</dbReference>
<comment type="caution">
    <text evidence="1">The sequence shown here is derived from an EMBL/GenBank/DDBJ whole genome shotgun (WGS) entry which is preliminary data.</text>
</comment>
<evidence type="ECO:0000313" key="1">
    <source>
        <dbReference type="EMBL" id="CDH31423.1"/>
    </source>
</evidence>
<proteinExistence type="predicted"/>
<accession>A0A077QE72</accession>